<dbReference type="AlphaFoldDB" id="A0A084JLJ7"/>
<dbReference type="Proteomes" id="UP000028525">
    <property type="component" value="Unassembled WGS sequence"/>
</dbReference>
<evidence type="ECO:0000313" key="3">
    <source>
        <dbReference type="EMBL" id="KEZ89831.1"/>
    </source>
</evidence>
<dbReference type="GO" id="GO:0016853">
    <property type="term" value="F:isomerase activity"/>
    <property type="evidence" value="ECO:0007669"/>
    <property type="project" value="UniProtKB-KW"/>
</dbReference>
<reference evidence="3 4" key="1">
    <citation type="submission" date="2014-07" db="EMBL/GenBank/DDBJ databases">
        <title>Draft genome of Clostridium celerecrescens 152B isolated from sediments associated with methane hydrate from Krishna Godavari basin.</title>
        <authorList>
            <person name="Honkalas V.S."/>
            <person name="Dabir A.P."/>
            <person name="Arora P."/>
            <person name="Dhakephalkar P.K."/>
        </authorList>
    </citation>
    <scope>NUCLEOTIDE SEQUENCE [LARGE SCALE GENOMIC DNA]</scope>
    <source>
        <strain evidence="3 4">152B</strain>
    </source>
</reference>
<evidence type="ECO:0000313" key="4">
    <source>
        <dbReference type="Proteomes" id="UP000028525"/>
    </source>
</evidence>
<organism evidence="3 4">
    <name type="scientific">Lacrimispora celerecrescens</name>
    <dbReference type="NCBI Taxonomy" id="29354"/>
    <lineage>
        <taxon>Bacteria</taxon>
        <taxon>Bacillati</taxon>
        <taxon>Bacillota</taxon>
        <taxon>Clostridia</taxon>
        <taxon>Lachnospirales</taxon>
        <taxon>Lachnospiraceae</taxon>
        <taxon>Lacrimispora</taxon>
    </lineage>
</organism>
<proteinExistence type="predicted"/>
<accession>A0A084JLJ7</accession>
<dbReference type="InterPro" id="IPR013022">
    <property type="entry name" value="Xyl_isomerase-like_TIM-brl"/>
</dbReference>
<evidence type="ECO:0000259" key="2">
    <source>
        <dbReference type="Pfam" id="PF01261"/>
    </source>
</evidence>
<dbReference type="Gene3D" id="3.20.20.150">
    <property type="entry name" value="Divalent-metal-dependent TIM barrel enzymes"/>
    <property type="match status" value="1"/>
</dbReference>
<sequence>MKFGITVALEAPEGSPFPIVDTDIYATIDFVKESGFDSIELHLLHPDQIDGRAVKQYCDLKNLEISTIGTGMAVHYEGLTLLDEDERIRRKALQRLKDQMDLAAVLECDVVLGSMRGTIGTKYPFSVYEKWLNDAMKQLAAYGEEKNVNVVIEAIDRYETNNLYSADEVLDLIEKIGSNRLKVHLDTFHMNIEEENPAAAIRRCGDHLGHFHVADNNRNYPDWGHIDFAEICKALKEIQYKNSVTIECFQFPDGKTAAKLGLEYLHKMVEVN</sequence>
<keyword evidence="1" id="KW-0413">Isomerase</keyword>
<keyword evidence="4" id="KW-1185">Reference proteome</keyword>
<evidence type="ECO:0000256" key="1">
    <source>
        <dbReference type="ARBA" id="ARBA00023235"/>
    </source>
</evidence>
<dbReference type="EMBL" id="JPME01000015">
    <property type="protein sequence ID" value="KEZ89831.1"/>
    <property type="molecule type" value="Genomic_DNA"/>
</dbReference>
<dbReference type="SUPFAM" id="SSF51658">
    <property type="entry name" value="Xylose isomerase-like"/>
    <property type="match status" value="1"/>
</dbReference>
<dbReference type="Pfam" id="PF01261">
    <property type="entry name" value="AP_endonuc_2"/>
    <property type="match status" value="1"/>
</dbReference>
<dbReference type="PANTHER" id="PTHR43489:SF7">
    <property type="entry name" value="3-DEHYDRO-D-GULOSIDE 4-EPIMERASE-RELATED"/>
    <property type="match status" value="1"/>
</dbReference>
<dbReference type="STRING" id="29354.IO98_13660"/>
<gene>
    <name evidence="3" type="ORF">IO98_13660</name>
</gene>
<name>A0A084JLJ7_9FIRM</name>
<dbReference type="InterPro" id="IPR036237">
    <property type="entry name" value="Xyl_isomerase-like_sf"/>
</dbReference>
<protein>
    <recommendedName>
        <fullName evidence="2">Xylose isomerase-like TIM barrel domain-containing protein</fullName>
    </recommendedName>
</protein>
<feature type="domain" description="Xylose isomerase-like TIM barrel" evidence="2">
    <location>
        <begin position="28"/>
        <end position="267"/>
    </location>
</feature>
<comment type="caution">
    <text evidence="3">The sequence shown here is derived from an EMBL/GenBank/DDBJ whole genome shotgun (WGS) entry which is preliminary data.</text>
</comment>
<dbReference type="InterPro" id="IPR050417">
    <property type="entry name" value="Sugar_Epim/Isomerase"/>
</dbReference>
<dbReference type="PANTHER" id="PTHR43489">
    <property type="entry name" value="ISOMERASE"/>
    <property type="match status" value="1"/>
</dbReference>